<dbReference type="EMBL" id="JAUKUA010000001">
    <property type="protein sequence ID" value="KAK0732068.1"/>
    <property type="molecule type" value="Genomic_DNA"/>
</dbReference>
<dbReference type="PANTHER" id="PTHR37049">
    <property type="entry name" value="PEPTIDASE S41 FAMILY PROTEIN"/>
    <property type="match status" value="1"/>
</dbReference>
<organism evidence="2 3">
    <name type="scientific">Lasiosphaeris hirsuta</name>
    <dbReference type="NCBI Taxonomy" id="260670"/>
    <lineage>
        <taxon>Eukaryota</taxon>
        <taxon>Fungi</taxon>
        <taxon>Dikarya</taxon>
        <taxon>Ascomycota</taxon>
        <taxon>Pezizomycotina</taxon>
        <taxon>Sordariomycetes</taxon>
        <taxon>Sordariomycetidae</taxon>
        <taxon>Sordariales</taxon>
        <taxon>Lasiosphaeriaceae</taxon>
        <taxon>Lasiosphaeris</taxon>
    </lineage>
</organism>
<feature type="region of interest" description="Disordered" evidence="1">
    <location>
        <begin position="312"/>
        <end position="345"/>
    </location>
</feature>
<accession>A0AA40BDV5</accession>
<evidence type="ECO:0000313" key="2">
    <source>
        <dbReference type="EMBL" id="KAK0732068.1"/>
    </source>
</evidence>
<evidence type="ECO:0000256" key="1">
    <source>
        <dbReference type="SAM" id="MobiDB-lite"/>
    </source>
</evidence>
<proteinExistence type="predicted"/>
<protein>
    <submittedName>
        <fullName evidence="2">Uncharacterized protein</fullName>
    </submittedName>
</protein>
<dbReference type="InterPro" id="IPR052766">
    <property type="entry name" value="S41A_metabolite_peptidase"/>
</dbReference>
<keyword evidence="3" id="KW-1185">Reference proteome</keyword>
<gene>
    <name evidence="2" type="ORF">B0H67DRAFT_655280</name>
</gene>
<feature type="non-terminal residue" evidence="2">
    <location>
        <position position="1"/>
    </location>
</feature>
<feature type="compositionally biased region" description="Basic and acidic residues" evidence="1">
    <location>
        <begin position="323"/>
        <end position="334"/>
    </location>
</feature>
<evidence type="ECO:0000313" key="3">
    <source>
        <dbReference type="Proteomes" id="UP001172102"/>
    </source>
</evidence>
<dbReference type="PANTHER" id="PTHR37049:SF4">
    <property type="entry name" value="RHODANESE DOMAIN-CONTAINING PROTEIN"/>
    <property type="match status" value="1"/>
</dbReference>
<dbReference type="Proteomes" id="UP001172102">
    <property type="component" value="Unassembled WGS sequence"/>
</dbReference>
<dbReference type="AlphaFoldDB" id="A0AA40BDV5"/>
<comment type="caution">
    <text evidence="2">The sequence shown here is derived from an EMBL/GenBank/DDBJ whole genome shotgun (WGS) entry which is preliminary data.</text>
</comment>
<reference evidence="2" key="1">
    <citation type="submission" date="2023-06" db="EMBL/GenBank/DDBJ databases">
        <title>Genome-scale phylogeny and comparative genomics of the fungal order Sordariales.</title>
        <authorList>
            <consortium name="Lawrence Berkeley National Laboratory"/>
            <person name="Hensen N."/>
            <person name="Bonometti L."/>
            <person name="Westerberg I."/>
            <person name="Brannstrom I.O."/>
            <person name="Guillou S."/>
            <person name="Cros-Aarteil S."/>
            <person name="Calhoun S."/>
            <person name="Haridas S."/>
            <person name="Kuo A."/>
            <person name="Mondo S."/>
            <person name="Pangilinan J."/>
            <person name="Riley R."/>
            <person name="Labutti K."/>
            <person name="Andreopoulos B."/>
            <person name="Lipzen A."/>
            <person name="Chen C."/>
            <person name="Yanf M."/>
            <person name="Daum C."/>
            <person name="Ng V."/>
            <person name="Clum A."/>
            <person name="Steindorff A."/>
            <person name="Ohm R."/>
            <person name="Martin F."/>
            <person name="Silar P."/>
            <person name="Natvig D."/>
            <person name="Lalanne C."/>
            <person name="Gautier V."/>
            <person name="Ament-Velasquez S.L."/>
            <person name="Kruys A."/>
            <person name="Hutchinson M.I."/>
            <person name="Powell A.J."/>
            <person name="Barry K."/>
            <person name="Miller A.N."/>
            <person name="Grigoriev I.V."/>
            <person name="Debuchy R."/>
            <person name="Gladieux P."/>
            <person name="Thoren M.H."/>
            <person name="Johannesson H."/>
        </authorList>
    </citation>
    <scope>NUCLEOTIDE SEQUENCE</scope>
    <source>
        <strain evidence="2">SMH4607-1</strain>
    </source>
</reference>
<sequence length="369" mass="40890">CLNSVPLAKDGAIDLVDANEPYPEWQSDSAYKADPPPDYFFPAYDMLAALARVKANLEADKYNNEVQFQRDLYLAVFAAGHDGHLVFYPDALTRVFNWKRQRTLVSVSQDGPSLPVIKLYGMFFGPEQRGWVVSDQRCFRGCGCVTRHGFSSEAHQTPFLPQNIIFLTDGTCASTCALTSSMLRLQAGVKSIVLGGRSVAELMQAVRGVKGAQVLSFRNIYDEVTAHRELAEDEEQRKALERYSDGVLKRSTASAVNARNQILRGGAGDGVPAQFVKEEVDCRLWWTEGMVGDVGEVWRAAASAALKEGRCVSGGIDGEDNGEGLRERKRESGRATRPRPKKRFTDLRGFYPPVDNAGWHAIHKERVIT</sequence>
<name>A0AA40BDV5_9PEZI</name>